<name>K6ZL52_9ALTE</name>
<gene>
    <name evidence="1" type="ORF">C427_0695</name>
</gene>
<protein>
    <submittedName>
        <fullName evidence="1">Uncharacterized protein</fullName>
    </submittedName>
</protein>
<keyword evidence="2" id="KW-1185">Reference proteome</keyword>
<dbReference type="EMBL" id="CP003837">
    <property type="protein sequence ID" value="AGH42805.1"/>
    <property type="molecule type" value="Genomic_DNA"/>
</dbReference>
<evidence type="ECO:0000313" key="2">
    <source>
        <dbReference type="Proteomes" id="UP000011864"/>
    </source>
</evidence>
<organism evidence="1 2">
    <name type="scientific">Paraglaciecola psychrophila 170</name>
    <dbReference type="NCBI Taxonomy" id="1129794"/>
    <lineage>
        <taxon>Bacteria</taxon>
        <taxon>Pseudomonadati</taxon>
        <taxon>Pseudomonadota</taxon>
        <taxon>Gammaproteobacteria</taxon>
        <taxon>Alteromonadales</taxon>
        <taxon>Alteromonadaceae</taxon>
        <taxon>Paraglaciecola</taxon>
    </lineage>
</organism>
<dbReference type="PATRIC" id="fig|1129794.4.peg.687"/>
<dbReference type="HOGENOM" id="CLU_3293756_0_0_6"/>
<dbReference type="AlphaFoldDB" id="K6ZL52"/>
<dbReference type="KEGG" id="gps:C427_0695"/>
<reference evidence="1 2" key="1">
    <citation type="journal article" date="2013" name="Genome Announc.">
        <title>Complete Genome Sequence of Glaciecola psychrophila Strain 170T.</title>
        <authorList>
            <person name="Yin J."/>
            <person name="Chen J."/>
            <person name="Liu G."/>
            <person name="Yu Y."/>
            <person name="Song L."/>
            <person name="Wang X."/>
            <person name="Qu X."/>
        </authorList>
    </citation>
    <scope>NUCLEOTIDE SEQUENCE [LARGE SCALE GENOMIC DNA]</scope>
    <source>
        <strain evidence="1 2">170</strain>
    </source>
</reference>
<proteinExistence type="predicted"/>
<dbReference type="Proteomes" id="UP000011864">
    <property type="component" value="Chromosome"/>
</dbReference>
<sequence length="40" mass="4314">MSEQGSNRIGWLIIPLYSAQNSSGAVLTNHAKAHNANCKM</sequence>
<evidence type="ECO:0000313" key="1">
    <source>
        <dbReference type="EMBL" id="AGH42805.1"/>
    </source>
</evidence>
<accession>K6ZL52</accession>